<dbReference type="Proteomes" id="UP000316798">
    <property type="component" value="Chromosome"/>
</dbReference>
<comment type="similarity">
    <text evidence="1">Belongs to the UPF0065 (bug) family.</text>
</comment>
<dbReference type="RefSeq" id="WP_142820104.1">
    <property type="nucleotide sequence ID" value="NZ_CP035503.1"/>
</dbReference>
<protein>
    <submittedName>
        <fullName evidence="2">Tripartite tricarboxylate transporter substrate binding protein</fullName>
    </submittedName>
</protein>
<evidence type="ECO:0000313" key="3">
    <source>
        <dbReference type="Proteomes" id="UP000316798"/>
    </source>
</evidence>
<sequence>MANEAMNDPRQNVARDMGSRRRSIALCLATLLLFLPGLGVAQSLGAKPIKLVVGFTPGVSADFVVRMIAPRIAEALGPTVVVENKPGASGTIAGAFVAKSPPDDTTLLMGSASPVVISPQTLQKVPFNPLTDLVAINTVGLTPQVIAVNPPTGIITFKYLLAMAHAHQVSLASSGTGGMTHLAIEPLIRSSGSNIVHVPYKGAGPSITDTLAGHVQGVVSDLTPVLPFLQDGRVLAVAVTSEKRVEFLPDVPAVSEDIPGLGATNWAGVLAPGGTPRPVVDRINAALVSVVIREDVKTPLRKAGFVPTTMASPEAFQRFVAQDYGRWGKLIRELNIVTNDCPKEMTR</sequence>
<gene>
    <name evidence="2" type="ORF">EUB48_16255</name>
</gene>
<dbReference type="PIRSF" id="PIRSF017082">
    <property type="entry name" value="YflP"/>
    <property type="match status" value="1"/>
</dbReference>
<proteinExistence type="inferred from homology"/>
<reference evidence="2 3" key="1">
    <citation type="submission" date="2019-01" db="EMBL/GenBank/DDBJ databases">
        <title>Genomic insights into a novel species Rhodoferax sp.</title>
        <authorList>
            <person name="Jin L."/>
        </authorList>
    </citation>
    <scope>NUCLEOTIDE SEQUENCE [LARGE SCALE GENOMIC DNA]</scope>
    <source>
        <strain evidence="2 3">CHu59-6-5</strain>
    </source>
</reference>
<dbReference type="PANTHER" id="PTHR42928">
    <property type="entry name" value="TRICARBOXYLATE-BINDING PROTEIN"/>
    <property type="match status" value="1"/>
</dbReference>
<evidence type="ECO:0000313" key="2">
    <source>
        <dbReference type="EMBL" id="QDL38667.1"/>
    </source>
</evidence>
<dbReference type="InterPro" id="IPR042100">
    <property type="entry name" value="Bug_dom1"/>
</dbReference>
<accession>A0A515DE47</accession>
<dbReference type="KEGG" id="rhf:EUB48_16255"/>
<dbReference type="Gene3D" id="3.40.190.150">
    <property type="entry name" value="Bordetella uptake gene, domain 1"/>
    <property type="match status" value="1"/>
</dbReference>
<dbReference type="OrthoDB" id="8678477at2"/>
<name>A0A515DE47_9BURK</name>
<dbReference type="InterPro" id="IPR005064">
    <property type="entry name" value="BUG"/>
</dbReference>
<organism evidence="2 3">
    <name type="scientific">Rhodoferax sediminis</name>
    <dbReference type="NCBI Taxonomy" id="2509614"/>
    <lineage>
        <taxon>Bacteria</taxon>
        <taxon>Pseudomonadati</taxon>
        <taxon>Pseudomonadota</taxon>
        <taxon>Betaproteobacteria</taxon>
        <taxon>Burkholderiales</taxon>
        <taxon>Comamonadaceae</taxon>
        <taxon>Rhodoferax</taxon>
    </lineage>
</organism>
<dbReference type="SUPFAM" id="SSF53850">
    <property type="entry name" value="Periplasmic binding protein-like II"/>
    <property type="match status" value="1"/>
</dbReference>
<dbReference type="Gene3D" id="3.40.190.10">
    <property type="entry name" value="Periplasmic binding protein-like II"/>
    <property type="match status" value="1"/>
</dbReference>
<dbReference type="AlphaFoldDB" id="A0A515DE47"/>
<dbReference type="Pfam" id="PF03401">
    <property type="entry name" value="TctC"/>
    <property type="match status" value="1"/>
</dbReference>
<dbReference type="PANTHER" id="PTHR42928:SF5">
    <property type="entry name" value="BLR1237 PROTEIN"/>
    <property type="match status" value="1"/>
</dbReference>
<dbReference type="EMBL" id="CP035503">
    <property type="protein sequence ID" value="QDL38667.1"/>
    <property type="molecule type" value="Genomic_DNA"/>
</dbReference>
<evidence type="ECO:0000256" key="1">
    <source>
        <dbReference type="ARBA" id="ARBA00006987"/>
    </source>
</evidence>
<keyword evidence="3" id="KW-1185">Reference proteome</keyword>